<dbReference type="EMBL" id="CAJVPA010000257">
    <property type="protein sequence ID" value="CAG8425872.1"/>
    <property type="molecule type" value="Genomic_DNA"/>
</dbReference>
<evidence type="ECO:0000313" key="4">
    <source>
        <dbReference type="Proteomes" id="UP001152646"/>
    </source>
</evidence>
<organism evidence="3 4">
    <name type="scientific">Penicillium salamii</name>
    <dbReference type="NCBI Taxonomy" id="1612424"/>
    <lineage>
        <taxon>Eukaryota</taxon>
        <taxon>Fungi</taxon>
        <taxon>Dikarya</taxon>
        <taxon>Ascomycota</taxon>
        <taxon>Pezizomycotina</taxon>
        <taxon>Eurotiomycetes</taxon>
        <taxon>Eurotiomycetidae</taxon>
        <taxon>Eurotiales</taxon>
        <taxon>Aspergillaceae</taxon>
        <taxon>Penicillium</taxon>
    </lineage>
</organism>
<evidence type="ECO:0000313" key="2">
    <source>
        <dbReference type="EMBL" id="CAG8257027.1"/>
    </source>
</evidence>
<feature type="domain" description="GRF-like zinc ribbon" evidence="1">
    <location>
        <begin position="18"/>
        <end position="61"/>
    </location>
</feature>
<evidence type="ECO:0000259" key="1">
    <source>
        <dbReference type="Pfam" id="PF23549"/>
    </source>
</evidence>
<proteinExistence type="predicted"/>
<keyword evidence="5" id="KW-1185">Reference proteome</keyword>
<evidence type="ECO:0000313" key="3">
    <source>
        <dbReference type="EMBL" id="CAG8425872.1"/>
    </source>
</evidence>
<protein>
    <recommendedName>
        <fullName evidence="1">GRF-like zinc ribbon domain-containing protein</fullName>
    </recommendedName>
</protein>
<accession>A0A9W4NZK6</accession>
<dbReference type="Pfam" id="PF23549">
    <property type="entry name" value="Zn_ribbon_GRF_2"/>
    <property type="match status" value="1"/>
</dbReference>
<dbReference type="InterPro" id="IPR056444">
    <property type="entry name" value="Zn_ribbon_GRF_2"/>
</dbReference>
<dbReference type="Proteomes" id="UP001152649">
    <property type="component" value="Unassembled WGS sequence"/>
</dbReference>
<evidence type="ECO:0000313" key="5">
    <source>
        <dbReference type="Proteomes" id="UP001152649"/>
    </source>
</evidence>
<name>A0A9W4NZK6_9EURO</name>
<dbReference type="Proteomes" id="UP001152646">
    <property type="component" value="Unassembled WGS sequence"/>
</dbReference>
<gene>
    <name evidence="3" type="ORF">PSALAMII_LOCUS10729</name>
    <name evidence="2" type="ORF">PSALAMII_LOCUS849</name>
</gene>
<comment type="caution">
    <text evidence="3">The sequence shown here is derived from an EMBL/GenBank/DDBJ whole genome shotgun (WGS) entry which is preliminary data.</text>
</comment>
<sequence length="133" mass="14859">MHIHTGIVPLAPAPDTGPNCMRCGKPSDEFVTETSNRNNNEGRPYFKCVPCNKFLVFNDTRGNDPDNPACSCGVSSKRQAAGHYRQVPRGVHYVCRLGRCNFYVPQMGNTGRQVSLEDVEEELLQLLVRFCVI</sequence>
<reference evidence="3" key="1">
    <citation type="submission" date="2021-07" db="EMBL/GenBank/DDBJ databases">
        <authorList>
            <person name="Branca A.L. A."/>
        </authorList>
    </citation>
    <scope>NUCLEOTIDE SEQUENCE</scope>
</reference>
<dbReference type="OrthoDB" id="4315448at2759"/>
<dbReference type="AlphaFoldDB" id="A0A9W4NZK6"/>
<dbReference type="EMBL" id="CAJVPG010000030">
    <property type="protein sequence ID" value="CAG8257027.1"/>
    <property type="molecule type" value="Genomic_DNA"/>
</dbReference>